<organism evidence="2 3">
    <name type="scientific">Ordospora colligata OC4</name>
    <dbReference type="NCBI Taxonomy" id="1354746"/>
    <lineage>
        <taxon>Eukaryota</taxon>
        <taxon>Fungi</taxon>
        <taxon>Fungi incertae sedis</taxon>
        <taxon>Microsporidia</taxon>
        <taxon>Ordosporidae</taxon>
        <taxon>Ordospora</taxon>
    </lineage>
</organism>
<name>A0A0B2UMH6_9MICR</name>
<gene>
    <name evidence="2" type="ORF">M896_012390</name>
</gene>
<dbReference type="AlphaFoldDB" id="A0A0B2UMH6"/>
<evidence type="ECO:0000313" key="2">
    <source>
        <dbReference type="EMBL" id="KHN70583.1"/>
    </source>
</evidence>
<evidence type="ECO:0000259" key="1">
    <source>
        <dbReference type="Pfam" id="PF17032"/>
    </source>
</evidence>
<dbReference type="Proteomes" id="UP000031056">
    <property type="component" value="Unassembled WGS sequence"/>
</dbReference>
<evidence type="ECO:0000313" key="3">
    <source>
        <dbReference type="Proteomes" id="UP000031056"/>
    </source>
</evidence>
<dbReference type="InParanoid" id="A0A0B2UMH6"/>
<protein>
    <recommendedName>
        <fullName evidence="1">Zinc-ribbon 15 domain-containing protein</fullName>
    </recommendedName>
</protein>
<dbReference type="InterPro" id="IPR031493">
    <property type="entry name" value="Zinc_ribbon_15"/>
</dbReference>
<dbReference type="EMBL" id="JOKQ01000001">
    <property type="protein sequence ID" value="KHN70583.1"/>
    <property type="molecule type" value="Genomic_DNA"/>
</dbReference>
<dbReference type="VEuPathDB" id="MicrosporidiaDB:M896_012390"/>
<keyword evidence="3" id="KW-1185">Reference proteome</keyword>
<dbReference type="OrthoDB" id="2186471at2759"/>
<sequence length="123" mass="13429">MCCGNLCFLIVGCRTKSKKIDKPEGYPAAPKRIICSHCGNMADSEYRRYSYRCHLCFIPCLPCGRSDPYLACVACGRDLGNIGDHRCTNCDVATTYETNNCPNCGASKRGGAAGGGYRRLDTR</sequence>
<comment type="caution">
    <text evidence="2">The sequence shown here is derived from an EMBL/GenBank/DDBJ whole genome shotgun (WGS) entry which is preliminary data.</text>
</comment>
<feature type="domain" description="Zinc-ribbon 15" evidence="1">
    <location>
        <begin position="33"/>
        <end position="105"/>
    </location>
</feature>
<dbReference type="Pfam" id="PF17032">
    <property type="entry name" value="Zn_ribbon_15"/>
    <property type="match status" value="1"/>
</dbReference>
<reference evidence="2 3" key="1">
    <citation type="journal article" date="2014" name="MBio">
        <title>The Ordospora colligata genome; evolution of extreme reduction in microsporidia and host-to-parasite horizontal gene transfer.</title>
        <authorList>
            <person name="Pombert J.-F."/>
            <person name="Haag K.L."/>
            <person name="Beidas S."/>
            <person name="Ebert D."/>
            <person name="Keeling P.J."/>
        </authorList>
    </citation>
    <scope>NUCLEOTIDE SEQUENCE [LARGE SCALE GENOMIC DNA]</scope>
    <source>
        <strain evidence="2 3">OC4</strain>
    </source>
</reference>
<dbReference type="RefSeq" id="XP_014564625.1">
    <property type="nucleotide sequence ID" value="XM_014709139.1"/>
</dbReference>
<dbReference type="GeneID" id="26261082"/>
<accession>A0A0B2UMH6</accession>
<proteinExistence type="predicted"/>
<dbReference type="HOGENOM" id="CLU_164198_0_0_1"/>